<dbReference type="EMBL" id="LAZR01001069">
    <property type="protein sequence ID" value="KKN51287.1"/>
    <property type="molecule type" value="Genomic_DNA"/>
</dbReference>
<name>A0A0F9RNC3_9ZZZZ</name>
<reference evidence="1" key="1">
    <citation type="journal article" date="2015" name="Nature">
        <title>Complex archaea that bridge the gap between prokaryotes and eukaryotes.</title>
        <authorList>
            <person name="Spang A."/>
            <person name="Saw J.H."/>
            <person name="Jorgensen S.L."/>
            <person name="Zaremba-Niedzwiedzka K."/>
            <person name="Martijn J."/>
            <person name="Lind A.E."/>
            <person name="van Eijk R."/>
            <person name="Schleper C."/>
            <person name="Guy L."/>
            <person name="Ettema T.J."/>
        </authorList>
    </citation>
    <scope>NUCLEOTIDE SEQUENCE</scope>
</reference>
<comment type="caution">
    <text evidence="1">The sequence shown here is derived from an EMBL/GenBank/DDBJ whole genome shotgun (WGS) entry which is preliminary data.</text>
</comment>
<organism evidence="1">
    <name type="scientific">marine sediment metagenome</name>
    <dbReference type="NCBI Taxonomy" id="412755"/>
    <lineage>
        <taxon>unclassified sequences</taxon>
        <taxon>metagenomes</taxon>
        <taxon>ecological metagenomes</taxon>
    </lineage>
</organism>
<gene>
    <name evidence="1" type="ORF">LCGC14_0623950</name>
</gene>
<dbReference type="AlphaFoldDB" id="A0A0F9RNC3"/>
<accession>A0A0F9RNC3</accession>
<proteinExistence type="predicted"/>
<evidence type="ECO:0000313" key="1">
    <source>
        <dbReference type="EMBL" id="KKN51287.1"/>
    </source>
</evidence>
<sequence>MADIGDTRLGIILGATAIPTPSDEATEISVNLSEITYLLRVEEYYDPGGPPIGWYTGASQTITSTTSRILTESPDIDQGTLTFVIGSPQTYTGTITIPVNSALSGSTEYTWKVNLDITHGTVTFGSITRNYDTIQVSFTTEVAFAPPVPSGLNNMVTIKRVVAASNNKIFAET</sequence>
<protein>
    <submittedName>
        <fullName evidence="1">Uncharacterized protein</fullName>
    </submittedName>
</protein>